<name>A0A5J5F8I7_9PEZI</name>
<evidence type="ECO:0000313" key="2">
    <source>
        <dbReference type="EMBL" id="KAA8913364.1"/>
    </source>
</evidence>
<feature type="region of interest" description="Disordered" evidence="1">
    <location>
        <begin position="37"/>
        <end position="70"/>
    </location>
</feature>
<feature type="compositionally biased region" description="Basic and acidic residues" evidence="1">
    <location>
        <begin position="43"/>
        <end position="58"/>
    </location>
</feature>
<comment type="caution">
    <text evidence="2">The sequence shown here is derived from an EMBL/GenBank/DDBJ whole genome shotgun (WGS) entry which is preliminary data.</text>
</comment>
<reference evidence="2 3" key="1">
    <citation type="submission" date="2019-09" db="EMBL/GenBank/DDBJ databases">
        <title>Draft genome of the ectomycorrhizal ascomycete Sphaerosporella brunnea.</title>
        <authorList>
            <consortium name="DOE Joint Genome Institute"/>
            <person name="Benucci G.M."/>
            <person name="Marozzi G."/>
            <person name="Antonielli L."/>
            <person name="Sanchez S."/>
            <person name="Marco P."/>
            <person name="Wang X."/>
            <person name="Falini L.B."/>
            <person name="Barry K."/>
            <person name="Haridas S."/>
            <person name="Lipzen A."/>
            <person name="Labutti K."/>
            <person name="Grigoriev I.V."/>
            <person name="Murat C."/>
            <person name="Martin F."/>
            <person name="Albertini E."/>
            <person name="Donnini D."/>
            <person name="Bonito G."/>
        </authorList>
    </citation>
    <scope>NUCLEOTIDE SEQUENCE [LARGE SCALE GENOMIC DNA]</scope>
    <source>
        <strain evidence="2 3">Sb_GMNB300</strain>
    </source>
</reference>
<proteinExistence type="predicted"/>
<keyword evidence="3" id="KW-1185">Reference proteome</keyword>
<organism evidence="2 3">
    <name type="scientific">Sphaerosporella brunnea</name>
    <dbReference type="NCBI Taxonomy" id="1250544"/>
    <lineage>
        <taxon>Eukaryota</taxon>
        <taxon>Fungi</taxon>
        <taxon>Dikarya</taxon>
        <taxon>Ascomycota</taxon>
        <taxon>Pezizomycotina</taxon>
        <taxon>Pezizomycetes</taxon>
        <taxon>Pezizales</taxon>
        <taxon>Pyronemataceae</taxon>
        <taxon>Sphaerosporella</taxon>
    </lineage>
</organism>
<evidence type="ECO:0000313" key="3">
    <source>
        <dbReference type="Proteomes" id="UP000326924"/>
    </source>
</evidence>
<dbReference type="AlphaFoldDB" id="A0A5J5F8I7"/>
<accession>A0A5J5F8I7</accession>
<sequence length="116" mass="13080">MLALLAIFLGLCMAIWLRWFALDIVQALIRLVVARPPVGGDGWRWDDPNQSRRPRVENQSKTSTKHSKQMRSTIQLLSALTVAGFQNSPLWIVEKAWTSENKHGMAPRIASCQSIP</sequence>
<evidence type="ECO:0000256" key="1">
    <source>
        <dbReference type="SAM" id="MobiDB-lite"/>
    </source>
</evidence>
<dbReference type="InParanoid" id="A0A5J5F8I7"/>
<protein>
    <submittedName>
        <fullName evidence="2">Uncharacterized protein</fullName>
    </submittedName>
</protein>
<dbReference type="EMBL" id="VXIS01000015">
    <property type="protein sequence ID" value="KAA8913364.1"/>
    <property type="molecule type" value="Genomic_DNA"/>
</dbReference>
<dbReference type="Proteomes" id="UP000326924">
    <property type="component" value="Unassembled WGS sequence"/>
</dbReference>
<gene>
    <name evidence="2" type="ORF">FN846DRAFT_129194</name>
</gene>